<reference evidence="3 4" key="1">
    <citation type="journal article" date="2019" name="Int. J. Syst. Evol. Microbiol.">
        <title>The Global Catalogue of Microorganisms (GCM) 10K type strain sequencing project: providing services to taxonomists for standard genome sequencing and annotation.</title>
        <authorList>
            <consortium name="The Broad Institute Genomics Platform"/>
            <consortium name="The Broad Institute Genome Sequencing Center for Infectious Disease"/>
            <person name="Wu L."/>
            <person name="Ma J."/>
        </authorList>
    </citation>
    <scope>NUCLEOTIDE SEQUENCE [LARGE SCALE GENOMIC DNA]</scope>
    <source>
        <strain evidence="3 4">JCM 4805</strain>
    </source>
</reference>
<evidence type="ECO:0000313" key="3">
    <source>
        <dbReference type="EMBL" id="GAA0460506.1"/>
    </source>
</evidence>
<evidence type="ECO:0000256" key="2">
    <source>
        <dbReference type="SAM" id="Phobius"/>
    </source>
</evidence>
<keyword evidence="2" id="KW-1133">Transmembrane helix</keyword>
<keyword evidence="4" id="KW-1185">Reference proteome</keyword>
<organism evidence="3 4">
    <name type="scientific">Streptomyces olivaceiscleroticus</name>
    <dbReference type="NCBI Taxonomy" id="68245"/>
    <lineage>
        <taxon>Bacteria</taxon>
        <taxon>Bacillati</taxon>
        <taxon>Actinomycetota</taxon>
        <taxon>Actinomycetes</taxon>
        <taxon>Kitasatosporales</taxon>
        <taxon>Streptomycetaceae</taxon>
        <taxon>Streptomyces</taxon>
    </lineage>
</organism>
<proteinExistence type="predicted"/>
<protein>
    <submittedName>
        <fullName evidence="3">DUF6113 family protein</fullName>
    </submittedName>
</protein>
<sequence>MSGKDDKRSRASGGGAGKPAAAEPRQPETAPAGALKAGLYVLLFVLGVLTAVAGGLLQGAWFPGGLLLALAGAAALFTGGARAAVSVVGALVPAAGWLITVIGLSTTRAEGDFVFGAGLGAYVYMLGGIAVAVICTTASMGRSAHLGTARRGM</sequence>
<feature type="transmembrane region" description="Helical" evidence="2">
    <location>
        <begin position="60"/>
        <end position="77"/>
    </location>
</feature>
<keyword evidence="2" id="KW-0472">Membrane</keyword>
<feature type="transmembrane region" description="Helical" evidence="2">
    <location>
        <begin position="34"/>
        <end position="54"/>
    </location>
</feature>
<feature type="region of interest" description="Disordered" evidence="1">
    <location>
        <begin position="1"/>
        <end position="27"/>
    </location>
</feature>
<gene>
    <name evidence="3" type="ORF">GCM10010361_25510</name>
</gene>
<keyword evidence="2" id="KW-0812">Transmembrane</keyword>
<feature type="transmembrane region" description="Helical" evidence="2">
    <location>
        <begin position="113"/>
        <end position="135"/>
    </location>
</feature>
<dbReference type="RefSeq" id="WP_346095071.1">
    <property type="nucleotide sequence ID" value="NZ_BAAABY010000020.1"/>
</dbReference>
<dbReference type="InterPro" id="IPR046095">
    <property type="entry name" value="DUF6113"/>
</dbReference>
<dbReference type="Pfam" id="PF19608">
    <property type="entry name" value="DUF6113"/>
    <property type="match status" value="1"/>
</dbReference>
<evidence type="ECO:0000256" key="1">
    <source>
        <dbReference type="SAM" id="MobiDB-lite"/>
    </source>
</evidence>
<accession>A0ABN0ZVL9</accession>
<comment type="caution">
    <text evidence="3">The sequence shown here is derived from an EMBL/GenBank/DDBJ whole genome shotgun (WGS) entry which is preliminary data.</text>
</comment>
<dbReference type="Proteomes" id="UP001500909">
    <property type="component" value="Unassembled WGS sequence"/>
</dbReference>
<name>A0ABN0ZVL9_9ACTN</name>
<dbReference type="EMBL" id="BAAABY010000020">
    <property type="protein sequence ID" value="GAA0460506.1"/>
    <property type="molecule type" value="Genomic_DNA"/>
</dbReference>
<feature type="transmembrane region" description="Helical" evidence="2">
    <location>
        <begin position="84"/>
        <end position="107"/>
    </location>
</feature>
<evidence type="ECO:0000313" key="4">
    <source>
        <dbReference type="Proteomes" id="UP001500909"/>
    </source>
</evidence>